<gene>
    <name evidence="1" type="ORF">BVH74_18185</name>
</gene>
<reference evidence="1 2" key="1">
    <citation type="submission" date="2017-03" db="EMBL/GenBank/DDBJ databases">
        <title>Complete genome sequence of the novel DNRA strain Pseudomonas sp. S-6-2 isolated from Chinese polluted river sediment. Journal of Biotechnology.</title>
        <authorList>
            <person name="Li J."/>
            <person name="Xiang F."/>
            <person name="Wang L."/>
            <person name="Xi L."/>
            <person name="Liu J."/>
        </authorList>
    </citation>
    <scope>NUCLEOTIDE SEQUENCE [LARGE SCALE GENOMIC DNA]</scope>
    <source>
        <strain evidence="1 2">S-6-2</strain>
    </source>
</reference>
<organism evidence="1 2">
    <name type="scientific">Halopseudomonas phragmitis</name>
    <dbReference type="NCBI Taxonomy" id="1931241"/>
    <lineage>
        <taxon>Bacteria</taxon>
        <taxon>Pseudomonadati</taxon>
        <taxon>Pseudomonadota</taxon>
        <taxon>Gammaproteobacteria</taxon>
        <taxon>Pseudomonadales</taxon>
        <taxon>Pseudomonadaceae</taxon>
        <taxon>Halopseudomonas</taxon>
    </lineage>
</organism>
<proteinExistence type="predicted"/>
<keyword evidence="2" id="KW-1185">Reference proteome</keyword>
<dbReference type="RefSeq" id="WP_080051469.1">
    <property type="nucleotide sequence ID" value="NZ_CP020100.1"/>
</dbReference>
<dbReference type="AlphaFoldDB" id="A0A1V0B9J5"/>
<accession>A0A1V0B9J5</accession>
<dbReference type="EMBL" id="CP020100">
    <property type="protein sequence ID" value="AQZ96561.1"/>
    <property type="molecule type" value="Genomic_DNA"/>
</dbReference>
<dbReference type="STRING" id="1931241.BVH74_18185"/>
<sequence length="80" mass="8216">MAAKKVKCLVLLDEPAHGLKCGQVVELDAALAQQLEAAKRVDTSAAALKAAIAAQPLQIVDSVIEDDGNQQPAGGQQPGE</sequence>
<protein>
    <submittedName>
        <fullName evidence="1">Uncharacterized protein</fullName>
    </submittedName>
</protein>
<evidence type="ECO:0000313" key="1">
    <source>
        <dbReference type="EMBL" id="AQZ96561.1"/>
    </source>
</evidence>
<evidence type="ECO:0000313" key="2">
    <source>
        <dbReference type="Proteomes" id="UP000243488"/>
    </source>
</evidence>
<dbReference type="KEGG" id="ppha:BVH74_18185"/>
<dbReference type="Proteomes" id="UP000243488">
    <property type="component" value="Chromosome"/>
</dbReference>
<name>A0A1V0B9J5_9GAMM</name>